<feature type="compositionally biased region" description="Basic and acidic residues" evidence="1">
    <location>
        <begin position="68"/>
        <end position="84"/>
    </location>
</feature>
<dbReference type="Proteomes" id="UP000015241">
    <property type="component" value="Unassembled WGS sequence"/>
</dbReference>
<feature type="region of interest" description="Disordered" evidence="1">
    <location>
        <begin position="65"/>
        <end position="88"/>
    </location>
</feature>
<protein>
    <submittedName>
        <fullName evidence="2">Uncharacterized protein</fullName>
    </submittedName>
</protein>
<evidence type="ECO:0000313" key="2">
    <source>
        <dbReference type="EMBL" id="EPT03492.1"/>
    </source>
</evidence>
<keyword evidence="3" id="KW-1185">Reference proteome</keyword>
<organism evidence="2 3">
    <name type="scientific">Fomitopsis schrenkii</name>
    <name type="common">Brown rot fungus</name>
    <dbReference type="NCBI Taxonomy" id="2126942"/>
    <lineage>
        <taxon>Eukaryota</taxon>
        <taxon>Fungi</taxon>
        <taxon>Dikarya</taxon>
        <taxon>Basidiomycota</taxon>
        <taxon>Agaricomycotina</taxon>
        <taxon>Agaricomycetes</taxon>
        <taxon>Polyporales</taxon>
        <taxon>Fomitopsis</taxon>
    </lineage>
</organism>
<dbReference type="EMBL" id="KE504130">
    <property type="protein sequence ID" value="EPT03492.1"/>
    <property type="molecule type" value="Genomic_DNA"/>
</dbReference>
<dbReference type="AlphaFoldDB" id="S8EEP9"/>
<reference evidence="2 3" key="1">
    <citation type="journal article" date="2012" name="Science">
        <title>The Paleozoic origin of enzymatic lignin decomposition reconstructed from 31 fungal genomes.</title>
        <authorList>
            <person name="Floudas D."/>
            <person name="Binder M."/>
            <person name="Riley R."/>
            <person name="Barry K."/>
            <person name="Blanchette R.A."/>
            <person name="Henrissat B."/>
            <person name="Martinez A.T."/>
            <person name="Otillar R."/>
            <person name="Spatafora J.W."/>
            <person name="Yadav J.S."/>
            <person name="Aerts A."/>
            <person name="Benoit I."/>
            <person name="Boyd A."/>
            <person name="Carlson A."/>
            <person name="Copeland A."/>
            <person name="Coutinho P.M."/>
            <person name="de Vries R.P."/>
            <person name="Ferreira P."/>
            <person name="Findley K."/>
            <person name="Foster B."/>
            <person name="Gaskell J."/>
            <person name="Glotzer D."/>
            <person name="Gorecki P."/>
            <person name="Heitman J."/>
            <person name="Hesse C."/>
            <person name="Hori C."/>
            <person name="Igarashi K."/>
            <person name="Jurgens J.A."/>
            <person name="Kallen N."/>
            <person name="Kersten P."/>
            <person name="Kohler A."/>
            <person name="Kuees U."/>
            <person name="Kumar T.K.A."/>
            <person name="Kuo A."/>
            <person name="LaButti K."/>
            <person name="Larrondo L.F."/>
            <person name="Lindquist E."/>
            <person name="Ling A."/>
            <person name="Lombard V."/>
            <person name="Lucas S."/>
            <person name="Lundell T."/>
            <person name="Martin R."/>
            <person name="McLaughlin D.J."/>
            <person name="Morgenstern I."/>
            <person name="Morin E."/>
            <person name="Murat C."/>
            <person name="Nagy L.G."/>
            <person name="Nolan M."/>
            <person name="Ohm R.A."/>
            <person name="Patyshakuliyeva A."/>
            <person name="Rokas A."/>
            <person name="Ruiz-Duenas F.J."/>
            <person name="Sabat G."/>
            <person name="Salamov A."/>
            <person name="Samejima M."/>
            <person name="Schmutz J."/>
            <person name="Slot J.C."/>
            <person name="St John F."/>
            <person name="Stenlid J."/>
            <person name="Sun H."/>
            <person name="Sun S."/>
            <person name="Syed K."/>
            <person name="Tsang A."/>
            <person name="Wiebenga A."/>
            <person name="Young D."/>
            <person name="Pisabarro A."/>
            <person name="Eastwood D.C."/>
            <person name="Martin F."/>
            <person name="Cullen D."/>
            <person name="Grigoriev I.V."/>
            <person name="Hibbett D.S."/>
        </authorList>
    </citation>
    <scope>NUCLEOTIDE SEQUENCE</scope>
    <source>
        <strain evidence="3">FP-58527</strain>
    </source>
</reference>
<name>S8EEP9_FOMSC</name>
<proteinExistence type="predicted"/>
<feature type="region of interest" description="Disordered" evidence="1">
    <location>
        <begin position="31"/>
        <end position="53"/>
    </location>
</feature>
<evidence type="ECO:0000313" key="3">
    <source>
        <dbReference type="Proteomes" id="UP000015241"/>
    </source>
</evidence>
<gene>
    <name evidence="2" type="ORF">FOMPIDRAFT_87912</name>
</gene>
<dbReference type="PROSITE" id="PS51257">
    <property type="entry name" value="PROKAR_LIPOPROTEIN"/>
    <property type="match status" value="1"/>
</dbReference>
<dbReference type="HOGENOM" id="CLU_2049747_0_0_1"/>
<sequence length="120" mass="13223">MTRTLYDLLEWSYLWEEPRSAFASATQACSTTTGCKPAEPQETDINYPTKTAPMVGFDAEDDATLTQDRSRELEGRHGKDRSSSDDMPSLWSVRTINSYATASAIVPAAPCLLISPKRAC</sequence>
<evidence type="ECO:0000256" key="1">
    <source>
        <dbReference type="SAM" id="MobiDB-lite"/>
    </source>
</evidence>
<dbReference type="InParanoid" id="S8EEP9"/>
<accession>S8EEP9</accession>